<reference evidence="1" key="1">
    <citation type="submission" date="2021-02" db="EMBL/GenBank/DDBJ databases">
        <authorList>
            <person name="Nowell W R."/>
        </authorList>
    </citation>
    <scope>NUCLEOTIDE SEQUENCE</scope>
</reference>
<accession>A0A814IED7</accession>
<protein>
    <recommendedName>
        <fullName evidence="3">A-kinase anchor protein 14</fullName>
    </recommendedName>
</protein>
<comment type="caution">
    <text evidence="1">The sequence shown here is derived from an EMBL/GenBank/DDBJ whole genome shotgun (WGS) entry which is preliminary data.</text>
</comment>
<dbReference type="PANTHER" id="PTHR35075">
    <property type="entry name" value="A-KINASE ANCHOR PROTEIN 14"/>
    <property type="match status" value="1"/>
</dbReference>
<dbReference type="Proteomes" id="UP000663860">
    <property type="component" value="Unassembled WGS sequence"/>
</dbReference>
<dbReference type="GO" id="GO:0034237">
    <property type="term" value="F:protein kinase A regulatory subunit binding"/>
    <property type="evidence" value="ECO:0007669"/>
    <property type="project" value="TreeGrafter"/>
</dbReference>
<name>A0A814IED7_9BILA</name>
<dbReference type="InterPro" id="IPR025663">
    <property type="entry name" value="AKAP_28"/>
</dbReference>
<sequence length="388" mass="46358">MTVNNIDMPEASQSEDYDLLAYEAKRVVDQVLTQSFVHMSDTINDNNENNHQRERFIELENDQSQTKIQEESVVKWPTIEEFTNTNIGLEKINEYIDKQWKTSPGGQDPCWLYIIDFIEKKSLEFNDLYIYRVQYSIPTRRQPIPKQTVSIYFTFDASKVKPKNAPIQVSFVFETMRLIHYPDKFRFRQTLAQSEDYDLLAYEAKRVVDQVLTQSFVHMSDTITDNNENNPHRERFIELENDQSQTKIQEESIVKWPTIEEFTNTNIGLEKINEYIDKQWKTSPSGQDPCWLYVIDFIEKKSLEFNDLYMYRVQYSIPTRRQPIPKQTVSIYFTFDVSKVKPRNTPIQVSFVFETMRLIHYPDKFRFRQVWLENILLMKEKLANELNF</sequence>
<dbReference type="Pfam" id="PF14469">
    <property type="entry name" value="AKAP28"/>
    <property type="match status" value="2"/>
</dbReference>
<organism evidence="1 2">
    <name type="scientific">Adineta steineri</name>
    <dbReference type="NCBI Taxonomy" id="433720"/>
    <lineage>
        <taxon>Eukaryota</taxon>
        <taxon>Metazoa</taxon>
        <taxon>Spiralia</taxon>
        <taxon>Gnathifera</taxon>
        <taxon>Rotifera</taxon>
        <taxon>Eurotatoria</taxon>
        <taxon>Bdelloidea</taxon>
        <taxon>Adinetida</taxon>
        <taxon>Adinetidae</taxon>
        <taxon>Adineta</taxon>
    </lineage>
</organism>
<dbReference type="AlphaFoldDB" id="A0A814IED7"/>
<dbReference type="PANTHER" id="PTHR35075:SF1">
    <property type="entry name" value="A-KINASE ANCHOR PROTEIN 14"/>
    <property type="match status" value="1"/>
</dbReference>
<dbReference type="InterPro" id="IPR053084">
    <property type="entry name" value="AKAP"/>
</dbReference>
<evidence type="ECO:0008006" key="3">
    <source>
        <dbReference type="Google" id="ProtNLM"/>
    </source>
</evidence>
<evidence type="ECO:0000313" key="2">
    <source>
        <dbReference type="Proteomes" id="UP000663860"/>
    </source>
</evidence>
<dbReference type="EMBL" id="CAJNOE010000184">
    <property type="protein sequence ID" value="CAF1022422.1"/>
    <property type="molecule type" value="Genomic_DNA"/>
</dbReference>
<evidence type="ECO:0000313" key="1">
    <source>
        <dbReference type="EMBL" id="CAF1022422.1"/>
    </source>
</evidence>
<gene>
    <name evidence="1" type="ORF">IZO911_LOCUS18800</name>
</gene>
<proteinExistence type="predicted"/>
<dbReference type="GO" id="GO:0005952">
    <property type="term" value="C:cAMP-dependent protein kinase complex"/>
    <property type="evidence" value="ECO:0007669"/>
    <property type="project" value="TreeGrafter"/>
</dbReference>